<protein>
    <submittedName>
        <fullName evidence="1">Uncharacterized protein</fullName>
    </submittedName>
</protein>
<feature type="non-terminal residue" evidence="1">
    <location>
        <position position="159"/>
    </location>
</feature>
<organism evidence="1 2">
    <name type="scientific">Armadillidium nasatum</name>
    <dbReference type="NCBI Taxonomy" id="96803"/>
    <lineage>
        <taxon>Eukaryota</taxon>
        <taxon>Metazoa</taxon>
        <taxon>Ecdysozoa</taxon>
        <taxon>Arthropoda</taxon>
        <taxon>Crustacea</taxon>
        <taxon>Multicrustacea</taxon>
        <taxon>Malacostraca</taxon>
        <taxon>Eumalacostraca</taxon>
        <taxon>Peracarida</taxon>
        <taxon>Isopoda</taxon>
        <taxon>Oniscidea</taxon>
        <taxon>Crinocheta</taxon>
        <taxon>Armadillidiidae</taxon>
        <taxon>Armadillidium</taxon>
    </lineage>
</organism>
<dbReference type="EMBL" id="SEYY01023949">
    <property type="protein sequence ID" value="KAB7494527.1"/>
    <property type="molecule type" value="Genomic_DNA"/>
</dbReference>
<evidence type="ECO:0000313" key="1">
    <source>
        <dbReference type="EMBL" id="KAB7494527.1"/>
    </source>
</evidence>
<comment type="caution">
    <text evidence="1">The sequence shown here is derived from an EMBL/GenBank/DDBJ whole genome shotgun (WGS) entry which is preliminary data.</text>
</comment>
<sequence>MIIEDWMDLKYPVRENLKGTSVNVKKMTDVLPSCFEQDIIKANFTLKSFPDKEQFLNKFTDLKNCFDFNRFQTFIDIPGNHIVCNLAGPSLLSYDFLKTLFWRSYIYSHPLPSETKEPFEDRLHIKMWRDKCEIIKNPETLSSEENESDGIVVAFATYS</sequence>
<evidence type="ECO:0000313" key="2">
    <source>
        <dbReference type="Proteomes" id="UP000326759"/>
    </source>
</evidence>
<proteinExistence type="predicted"/>
<dbReference type="AlphaFoldDB" id="A0A5N5SKM7"/>
<reference evidence="1 2" key="1">
    <citation type="journal article" date="2019" name="PLoS Biol.">
        <title>Sex chromosomes control vertical transmission of feminizing Wolbachia symbionts in an isopod.</title>
        <authorList>
            <person name="Becking T."/>
            <person name="Chebbi M.A."/>
            <person name="Giraud I."/>
            <person name="Moumen B."/>
            <person name="Laverre T."/>
            <person name="Caubet Y."/>
            <person name="Peccoud J."/>
            <person name="Gilbert C."/>
            <person name="Cordaux R."/>
        </authorList>
    </citation>
    <scope>NUCLEOTIDE SEQUENCE [LARGE SCALE GENOMIC DNA]</scope>
    <source>
        <strain evidence="1">ANa2</strain>
        <tissue evidence="1">Whole body excluding digestive tract and cuticle</tissue>
    </source>
</reference>
<keyword evidence="2" id="KW-1185">Reference proteome</keyword>
<accession>A0A5N5SKM7</accession>
<dbReference type="OrthoDB" id="10515137at2759"/>
<dbReference type="Proteomes" id="UP000326759">
    <property type="component" value="Unassembled WGS sequence"/>
</dbReference>
<name>A0A5N5SKM7_9CRUS</name>
<gene>
    <name evidence="1" type="ORF">Anas_08627</name>
</gene>